<dbReference type="InterPro" id="IPR054402">
    <property type="entry name" value="Tt1218-like_dom"/>
</dbReference>
<reference evidence="2 3" key="1">
    <citation type="submission" date="2014-09" db="EMBL/GenBank/DDBJ databases">
        <title>Genome sequence of Pseudomonas lutea strain DSM 17257T.</title>
        <authorList>
            <person name="Kwak Y."/>
            <person name="Shin J.-H."/>
        </authorList>
    </citation>
    <scope>NUCLEOTIDE SEQUENCE [LARGE SCALE GENOMIC DNA]</scope>
    <source>
        <strain evidence="2 3">DSM 17257</strain>
    </source>
</reference>
<dbReference type="InterPro" id="IPR012902">
    <property type="entry name" value="N_methyl_site"/>
</dbReference>
<gene>
    <name evidence="2" type="ORF">LT42_17530</name>
</gene>
<dbReference type="PROSITE" id="PS00409">
    <property type="entry name" value="PROKAR_NTER_METHYL"/>
    <property type="match status" value="1"/>
</dbReference>
<dbReference type="InterPro" id="IPR013362">
    <property type="entry name" value="Pilus_4_PilV"/>
</dbReference>
<proteinExistence type="predicted"/>
<sequence>MSAKIDYSQQGMTLIEVLVALLVLAIGLLGAAALQLNALKYTDSSTMSSQASFVAYDMMDRIRANPDADYRLSSLAAAPAAANLNVPRTQDLVDFKNNITNFAGPTGEGVITVQNGWVMISVIWNDARATNTANAQQTFTVKSRVVADPKATP</sequence>
<dbReference type="Pfam" id="PF07963">
    <property type="entry name" value="N_methyl"/>
    <property type="match status" value="1"/>
</dbReference>
<feature type="domain" description="Type IV pilin Tt1218-like" evidence="1">
    <location>
        <begin position="33"/>
        <end position="77"/>
    </location>
</feature>
<dbReference type="EMBL" id="JRMB01000002">
    <property type="protein sequence ID" value="KGF63690.1"/>
    <property type="molecule type" value="Genomic_DNA"/>
</dbReference>
<dbReference type="AlphaFoldDB" id="A0A9X0JIB8"/>
<dbReference type="Proteomes" id="UP000029719">
    <property type="component" value="Unassembled WGS sequence"/>
</dbReference>
<name>A0A9X0JIB8_9PSED</name>
<organism evidence="2 3">
    <name type="scientific">Pseudomonas lutea</name>
    <dbReference type="NCBI Taxonomy" id="243924"/>
    <lineage>
        <taxon>Bacteria</taxon>
        <taxon>Pseudomonadati</taxon>
        <taxon>Pseudomonadota</taxon>
        <taxon>Gammaproteobacteria</taxon>
        <taxon>Pseudomonadales</taxon>
        <taxon>Pseudomonadaceae</taxon>
        <taxon>Pseudomonas</taxon>
    </lineage>
</organism>
<comment type="caution">
    <text evidence="2">The sequence shown here is derived from an EMBL/GenBank/DDBJ whole genome shotgun (WGS) entry which is preliminary data.</text>
</comment>
<dbReference type="RefSeq" id="WP_037015398.1">
    <property type="nucleotide sequence ID" value="NZ_JACYNP010000001.1"/>
</dbReference>
<protein>
    <submittedName>
        <fullName evidence="2">Pilus assembly protein PilV</fullName>
    </submittedName>
</protein>
<evidence type="ECO:0000313" key="3">
    <source>
        <dbReference type="Proteomes" id="UP000029719"/>
    </source>
</evidence>
<evidence type="ECO:0000259" key="1">
    <source>
        <dbReference type="Pfam" id="PF22150"/>
    </source>
</evidence>
<evidence type="ECO:0000313" key="2">
    <source>
        <dbReference type="EMBL" id="KGF63690.1"/>
    </source>
</evidence>
<accession>A0A9X0JIB8</accession>
<dbReference type="NCBIfam" id="TIGR02523">
    <property type="entry name" value="type_IV_pilV"/>
    <property type="match status" value="1"/>
</dbReference>
<dbReference type="NCBIfam" id="TIGR02532">
    <property type="entry name" value="IV_pilin_GFxxxE"/>
    <property type="match status" value="1"/>
</dbReference>
<dbReference type="Pfam" id="PF22150">
    <property type="entry name" value="Tt1218-like"/>
    <property type="match status" value="1"/>
</dbReference>